<sequence>MPSVFVQGRPTAAYPPLAPEARRGSVRRVTEAGEEVLHKPCRDVTEFGPDLAALIDDMFRTMYVAEGCGLAANQVGVDLRLFVYDCPDDDGVRHVGHIVNPVLDALDPAGRRLLDEGEGCLSVPGAVMAVPRPDRAVVRGLDKDGEPLVVEGTGYFARCLAHETDHVNGQVYLDRLSARDRKRALRQSADRRDEVFARRAANAEALAEALAETGTGSGSGSDTGTATATATGAGTGTGTATGS</sequence>
<dbReference type="HAMAP" id="MF_00163">
    <property type="entry name" value="Pep_deformylase"/>
    <property type="match status" value="1"/>
</dbReference>
<comment type="catalytic activity">
    <reaction evidence="6">
        <text>N-terminal N-formyl-L-methionyl-[peptide] + H2O = N-terminal L-methionyl-[peptide] + formate</text>
        <dbReference type="Rhea" id="RHEA:24420"/>
        <dbReference type="Rhea" id="RHEA-COMP:10639"/>
        <dbReference type="Rhea" id="RHEA-COMP:10640"/>
        <dbReference type="ChEBI" id="CHEBI:15377"/>
        <dbReference type="ChEBI" id="CHEBI:15740"/>
        <dbReference type="ChEBI" id="CHEBI:49298"/>
        <dbReference type="ChEBI" id="CHEBI:64731"/>
        <dbReference type="EC" id="3.5.1.88"/>
    </reaction>
</comment>
<keyword evidence="4 6" id="KW-0648">Protein biosynthesis</keyword>
<feature type="active site" evidence="6">
    <location>
        <position position="163"/>
    </location>
</feature>
<dbReference type="InterPro" id="IPR036821">
    <property type="entry name" value="Peptide_deformylase_sf"/>
</dbReference>
<dbReference type="NCBIfam" id="NF001159">
    <property type="entry name" value="PRK00150.1-3"/>
    <property type="match status" value="1"/>
</dbReference>
<dbReference type="PANTHER" id="PTHR10458">
    <property type="entry name" value="PEPTIDE DEFORMYLASE"/>
    <property type="match status" value="1"/>
</dbReference>
<dbReference type="GO" id="GO:0042586">
    <property type="term" value="F:peptide deformylase activity"/>
    <property type="evidence" value="ECO:0007669"/>
    <property type="project" value="UniProtKB-EC"/>
</dbReference>
<comment type="cofactor">
    <cofactor evidence="6">
        <name>Fe(2+)</name>
        <dbReference type="ChEBI" id="CHEBI:29033"/>
    </cofactor>
    <text evidence="6">Binds 1 Fe(2+) ion.</text>
</comment>
<evidence type="ECO:0000256" key="6">
    <source>
        <dbReference type="HAMAP-Rule" id="MF_00163"/>
    </source>
</evidence>
<proteinExistence type="inferred from homology"/>
<keyword evidence="5 6" id="KW-0408">Iron</keyword>
<comment type="similarity">
    <text evidence="1 6">Belongs to the polypeptide deformylase family.</text>
</comment>
<protein>
    <recommendedName>
        <fullName evidence="6">Peptide deformylase</fullName>
        <shortName evidence="6">PDF</shortName>
        <ecNumber evidence="6">3.5.1.88</ecNumber>
    </recommendedName>
    <alternativeName>
        <fullName evidence="6">Polypeptide deformylase</fullName>
    </alternativeName>
</protein>
<keyword evidence="2 6" id="KW-0479">Metal-binding</keyword>
<dbReference type="PANTHER" id="PTHR10458:SF2">
    <property type="entry name" value="PEPTIDE DEFORMYLASE, MITOCHONDRIAL"/>
    <property type="match status" value="1"/>
</dbReference>
<dbReference type="Proteomes" id="UP001596321">
    <property type="component" value="Unassembled WGS sequence"/>
</dbReference>
<dbReference type="PRINTS" id="PR01576">
    <property type="entry name" value="PDEFORMYLASE"/>
</dbReference>
<feature type="compositionally biased region" description="Low complexity" evidence="7">
    <location>
        <begin position="222"/>
        <end position="232"/>
    </location>
</feature>
<keyword evidence="9" id="KW-1185">Reference proteome</keyword>
<comment type="function">
    <text evidence="6">Removes the formyl group from the N-terminal Met of newly synthesized proteins. Requires at least a dipeptide for an efficient rate of reaction. N-terminal L-methionine is a prerequisite for activity but the enzyme has broad specificity at other positions.</text>
</comment>
<keyword evidence="3 6" id="KW-0378">Hydrolase</keyword>
<name>A0ABW1XZV7_STRPL</name>
<dbReference type="NCBIfam" id="TIGR00079">
    <property type="entry name" value="pept_deformyl"/>
    <property type="match status" value="1"/>
</dbReference>
<gene>
    <name evidence="6 8" type="primary">def</name>
    <name evidence="8" type="ORF">ACFQFF_20700</name>
</gene>
<dbReference type="EMBL" id="JBHSUW010000001">
    <property type="protein sequence ID" value="MFC6503857.1"/>
    <property type="molecule type" value="Genomic_DNA"/>
</dbReference>
<dbReference type="Gene3D" id="3.90.45.10">
    <property type="entry name" value="Peptide deformylase"/>
    <property type="match status" value="1"/>
</dbReference>
<dbReference type="Pfam" id="PF01327">
    <property type="entry name" value="Pep_deformylase"/>
    <property type="match status" value="1"/>
</dbReference>
<feature type="binding site" evidence="6">
    <location>
        <position position="166"/>
    </location>
    <ligand>
        <name>Fe cation</name>
        <dbReference type="ChEBI" id="CHEBI:24875"/>
    </ligand>
</feature>
<evidence type="ECO:0000313" key="8">
    <source>
        <dbReference type="EMBL" id="MFC6503857.1"/>
    </source>
</evidence>
<evidence type="ECO:0000256" key="1">
    <source>
        <dbReference type="ARBA" id="ARBA00010759"/>
    </source>
</evidence>
<accession>A0ABW1XZV7</accession>
<evidence type="ECO:0000256" key="2">
    <source>
        <dbReference type="ARBA" id="ARBA00022723"/>
    </source>
</evidence>
<reference evidence="9" key="1">
    <citation type="journal article" date="2019" name="Int. J. Syst. Evol. Microbiol.">
        <title>The Global Catalogue of Microorganisms (GCM) 10K type strain sequencing project: providing services to taxonomists for standard genome sequencing and annotation.</title>
        <authorList>
            <consortium name="The Broad Institute Genomics Platform"/>
            <consortium name="The Broad Institute Genome Sequencing Center for Infectious Disease"/>
            <person name="Wu L."/>
            <person name="Ma J."/>
        </authorList>
    </citation>
    <scope>NUCLEOTIDE SEQUENCE [LARGE SCALE GENOMIC DNA]</scope>
    <source>
        <strain evidence="9">JCM 4504</strain>
    </source>
</reference>
<evidence type="ECO:0000256" key="7">
    <source>
        <dbReference type="SAM" id="MobiDB-lite"/>
    </source>
</evidence>
<organism evidence="8 9">
    <name type="scientific">Streptomyces plicatus</name>
    <dbReference type="NCBI Taxonomy" id="1922"/>
    <lineage>
        <taxon>Bacteria</taxon>
        <taxon>Bacillati</taxon>
        <taxon>Actinomycetota</taxon>
        <taxon>Actinomycetes</taxon>
        <taxon>Kitasatosporales</taxon>
        <taxon>Streptomycetaceae</taxon>
        <taxon>Streptomyces</taxon>
        <taxon>Streptomyces rochei group</taxon>
    </lineage>
</organism>
<dbReference type="InterPro" id="IPR023635">
    <property type="entry name" value="Peptide_deformylase"/>
</dbReference>
<evidence type="ECO:0000256" key="4">
    <source>
        <dbReference type="ARBA" id="ARBA00022917"/>
    </source>
</evidence>
<dbReference type="RefSeq" id="WP_193448782.1">
    <property type="nucleotide sequence ID" value="NZ_BMUJ01000001.1"/>
</dbReference>
<feature type="compositionally biased region" description="Gly residues" evidence="7">
    <location>
        <begin position="233"/>
        <end position="243"/>
    </location>
</feature>
<comment type="caution">
    <text evidence="8">The sequence shown here is derived from an EMBL/GenBank/DDBJ whole genome shotgun (WGS) entry which is preliminary data.</text>
</comment>
<dbReference type="CDD" id="cd00487">
    <property type="entry name" value="Pep_deformylase"/>
    <property type="match status" value="1"/>
</dbReference>
<evidence type="ECO:0000256" key="5">
    <source>
        <dbReference type="ARBA" id="ARBA00023004"/>
    </source>
</evidence>
<feature type="region of interest" description="Disordered" evidence="7">
    <location>
        <begin position="211"/>
        <end position="243"/>
    </location>
</feature>
<evidence type="ECO:0000256" key="3">
    <source>
        <dbReference type="ARBA" id="ARBA00022801"/>
    </source>
</evidence>
<evidence type="ECO:0000313" key="9">
    <source>
        <dbReference type="Proteomes" id="UP001596321"/>
    </source>
</evidence>
<feature type="binding site" evidence="6">
    <location>
        <position position="162"/>
    </location>
    <ligand>
        <name>Fe cation</name>
        <dbReference type="ChEBI" id="CHEBI:24875"/>
    </ligand>
</feature>
<dbReference type="EC" id="3.5.1.88" evidence="6"/>
<feature type="binding site" evidence="6">
    <location>
        <position position="120"/>
    </location>
    <ligand>
        <name>Fe cation</name>
        <dbReference type="ChEBI" id="CHEBI:24875"/>
    </ligand>
</feature>
<dbReference type="SUPFAM" id="SSF56420">
    <property type="entry name" value="Peptide deformylase"/>
    <property type="match status" value="1"/>
</dbReference>